<evidence type="ECO:0000256" key="1">
    <source>
        <dbReference type="ARBA" id="ARBA00001947"/>
    </source>
</evidence>
<comment type="caution">
    <text evidence="6">The sequence shown here is derived from an EMBL/GenBank/DDBJ whole genome shotgun (WGS) entry which is preliminary data.</text>
</comment>
<dbReference type="Gene3D" id="3.40.50.10310">
    <property type="entry name" value="Creatininase"/>
    <property type="match status" value="1"/>
</dbReference>
<proteinExistence type="inferred from homology"/>
<protein>
    <submittedName>
        <fullName evidence="6">Creatininase family protein</fullName>
    </submittedName>
</protein>
<name>A0ABU2M2C7_9ACTN</name>
<dbReference type="RefSeq" id="WP_311605294.1">
    <property type="nucleotide sequence ID" value="NZ_JAVREM010000380.1"/>
</dbReference>
<sequence>IAERFALRLAAHVADRHDLWVAPPVPYGLSPEHAWAPGTLTVDIPLYASLITTLGGESLRATPGRTGLSVNGHGGNRGVLEGLVHQLQHTHDVAICALHPSTLAASEVTVDSELPEVHAGIRETSLMLALAPDHVRLD</sequence>
<comment type="cofactor">
    <cofactor evidence="1">
        <name>Zn(2+)</name>
        <dbReference type="ChEBI" id="CHEBI:29105"/>
    </cofactor>
</comment>
<gene>
    <name evidence="6" type="ORF">RNC47_37190</name>
</gene>
<dbReference type="SUPFAM" id="SSF102215">
    <property type="entry name" value="Creatininase"/>
    <property type="match status" value="1"/>
</dbReference>
<evidence type="ECO:0000313" key="6">
    <source>
        <dbReference type="EMBL" id="MDT0323945.1"/>
    </source>
</evidence>
<dbReference type="Proteomes" id="UP001183420">
    <property type="component" value="Unassembled WGS sequence"/>
</dbReference>
<reference evidence="7" key="1">
    <citation type="submission" date="2023-07" db="EMBL/GenBank/DDBJ databases">
        <title>30 novel species of actinomycetes from the DSMZ collection.</title>
        <authorList>
            <person name="Nouioui I."/>
        </authorList>
    </citation>
    <scope>NUCLEOTIDE SEQUENCE [LARGE SCALE GENOMIC DNA]</scope>
    <source>
        <strain evidence="7">DSM 44918</strain>
    </source>
</reference>
<feature type="non-terminal residue" evidence="6">
    <location>
        <position position="1"/>
    </location>
</feature>
<keyword evidence="3" id="KW-0378">Hydrolase</keyword>
<evidence type="ECO:0000256" key="3">
    <source>
        <dbReference type="ARBA" id="ARBA00022801"/>
    </source>
</evidence>
<comment type="similarity">
    <text evidence="5">Belongs to the creatininase superfamily.</text>
</comment>
<dbReference type="PANTHER" id="PTHR35005">
    <property type="entry name" value="3-DEHYDRO-SCYLLO-INOSOSE HYDROLASE"/>
    <property type="match status" value="1"/>
</dbReference>
<evidence type="ECO:0000313" key="7">
    <source>
        <dbReference type="Proteomes" id="UP001183420"/>
    </source>
</evidence>
<dbReference type="PANTHER" id="PTHR35005:SF1">
    <property type="entry name" value="2-AMINO-5-FORMYLAMINO-6-RIBOSYLAMINOPYRIMIDIN-4(3H)-ONE 5'-MONOPHOSPHATE DEFORMYLASE"/>
    <property type="match status" value="1"/>
</dbReference>
<organism evidence="6 7">
    <name type="scientific">Streptomyces millisiae</name>
    <dbReference type="NCBI Taxonomy" id="3075542"/>
    <lineage>
        <taxon>Bacteria</taxon>
        <taxon>Bacillati</taxon>
        <taxon>Actinomycetota</taxon>
        <taxon>Actinomycetes</taxon>
        <taxon>Kitasatosporales</taxon>
        <taxon>Streptomycetaceae</taxon>
        <taxon>Streptomyces</taxon>
    </lineage>
</organism>
<dbReference type="Pfam" id="PF02633">
    <property type="entry name" value="Creatininase"/>
    <property type="match status" value="1"/>
</dbReference>
<accession>A0ABU2M2C7</accession>
<evidence type="ECO:0000256" key="4">
    <source>
        <dbReference type="ARBA" id="ARBA00022833"/>
    </source>
</evidence>
<dbReference type="EMBL" id="JAVREM010000380">
    <property type="protein sequence ID" value="MDT0323945.1"/>
    <property type="molecule type" value="Genomic_DNA"/>
</dbReference>
<dbReference type="InterPro" id="IPR003785">
    <property type="entry name" value="Creatininase/forma_Hydrolase"/>
</dbReference>
<keyword evidence="7" id="KW-1185">Reference proteome</keyword>
<evidence type="ECO:0000256" key="2">
    <source>
        <dbReference type="ARBA" id="ARBA00022723"/>
    </source>
</evidence>
<dbReference type="InterPro" id="IPR024087">
    <property type="entry name" value="Creatininase-like_sf"/>
</dbReference>
<keyword evidence="2" id="KW-0479">Metal-binding</keyword>
<keyword evidence="4" id="KW-0862">Zinc</keyword>
<feature type="non-terminal residue" evidence="6">
    <location>
        <position position="138"/>
    </location>
</feature>
<evidence type="ECO:0000256" key="5">
    <source>
        <dbReference type="ARBA" id="ARBA00024029"/>
    </source>
</evidence>